<protein>
    <submittedName>
        <fullName evidence="2">Uncharacterized protein</fullName>
    </submittedName>
</protein>
<dbReference type="PANTHER" id="PTHR10039">
    <property type="entry name" value="AMELOGENIN"/>
    <property type="match status" value="1"/>
</dbReference>
<proteinExistence type="predicted"/>
<dbReference type="Proteomes" id="UP001305414">
    <property type="component" value="Unassembled WGS sequence"/>
</dbReference>
<keyword evidence="3" id="KW-1185">Reference proteome</keyword>
<feature type="compositionally biased region" description="Basic and acidic residues" evidence="1">
    <location>
        <begin position="32"/>
        <end position="50"/>
    </location>
</feature>
<accession>A0AAN7UYM9</accession>
<name>A0AAN7UYM9_9PEZI</name>
<feature type="compositionally biased region" description="Low complexity" evidence="1">
    <location>
        <begin position="66"/>
        <end position="78"/>
    </location>
</feature>
<gene>
    <name evidence="2" type="ORF">RRF57_011790</name>
</gene>
<feature type="region of interest" description="Disordered" evidence="1">
    <location>
        <begin position="17"/>
        <end position="147"/>
    </location>
</feature>
<evidence type="ECO:0000256" key="1">
    <source>
        <dbReference type="SAM" id="MobiDB-lite"/>
    </source>
</evidence>
<evidence type="ECO:0000313" key="3">
    <source>
        <dbReference type="Proteomes" id="UP001305414"/>
    </source>
</evidence>
<evidence type="ECO:0000313" key="2">
    <source>
        <dbReference type="EMBL" id="KAK5636078.1"/>
    </source>
</evidence>
<comment type="caution">
    <text evidence="2">The sequence shown here is derived from an EMBL/GenBank/DDBJ whole genome shotgun (WGS) entry which is preliminary data.</text>
</comment>
<dbReference type="PANTHER" id="PTHR10039:SF5">
    <property type="entry name" value="NACHT DOMAIN-CONTAINING PROTEIN"/>
    <property type="match status" value="1"/>
</dbReference>
<dbReference type="EMBL" id="JAWHQM010000062">
    <property type="protein sequence ID" value="KAK5636078.1"/>
    <property type="molecule type" value="Genomic_DNA"/>
</dbReference>
<dbReference type="AlphaFoldDB" id="A0AAN7UYM9"/>
<sequence>MEHSSSTTAVLDTFVSASSIDQLPRTMRIFKKRPETPSKSRKSDPPERASGDGYPPGPQRHETVRSGPPSQSSSPASSADRATVSHDCANATVTHGLASKPGNSTPNGPPGAHQRPSQSCETPPDPKTCSTSGTCNAPPRPLLESDKQTQRLFGRSLWEKAANSLDPEDQEKLSGLKPKSQTGGLPPNGQGEPNTHGAGPSANIDIVLRKADDVKDKEGTRRPVLEKITNGVLKFKSLGDAVVQFDKSGYAALGWSVVSFGLQVTANNEDARKFALSSSEFVREYTTRYTEYETLFRGAEPDEEFDRRLVEVYKAILRYVIALDTYLRQDGLGRFSRAVVPLQDRSISQRKDEIDSADTNVTAFLPIVTYRSHKDDFAKLLKAFEAQILPQPPRSLQDCLGSLFFSEMDNRFNDIDRAAEGTCEWLPQHKEYKNWVNCDRGLLWIKGEARLGEVDVATICS</sequence>
<feature type="region of interest" description="Disordered" evidence="1">
    <location>
        <begin position="161"/>
        <end position="203"/>
    </location>
</feature>
<reference evidence="2 3" key="1">
    <citation type="submission" date="2023-10" db="EMBL/GenBank/DDBJ databases">
        <title>Draft genome sequence of Xylaria bambusicola isolate GMP-LS, the root and basal stem rot pathogen of sugarcane in Indonesia.</title>
        <authorList>
            <person name="Selvaraj P."/>
            <person name="Muralishankar V."/>
            <person name="Muruganantham S."/>
            <person name="Sp S."/>
            <person name="Haryani S."/>
            <person name="Lau K.J.X."/>
            <person name="Naqvi N.I."/>
        </authorList>
    </citation>
    <scope>NUCLEOTIDE SEQUENCE [LARGE SCALE GENOMIC DNA]</scope>
    <source>
        <strain evidence="2">GMP-LS</strain>
    </source>
</reference>
<organism evidence="2 3">
    <name type="scientific">Xylaria bambusicola</name>
    <dbReference type="NCBI Taxonomy" id="326684"/>
    <lineage>
        <taxon>Eukaryota</taxon>
        <taxon>Fungi</taxon>
        <taxon>Dikarya</taxon>
        <taxon>Ascomycota</taxon>
        <taxon>Pezizomycotina</taxon>
        <taxon>Sordariomycetes</taxon>
        <taxon>Xylariomycetidae</taxon>
        <taxon>Xylariales</taxon>
        <taxon>Xylariaceae</taxon>
        <taxon>Xylaria</taxon>
    </lineage>
</organism>